<dbReference type="EC" id="3.1.3.48" evidence="2"/>
<reference evidence="8 9" key="1">
    <citation type="submission" date="2020-02" db="EMBL/GenBank/DDBJ databases">
        <title>Comparative genomics of the hypocrealean fungal genus Beauvera.</title>
        <authorList>
            <person name="Showalter D.N."/>
            <person name="Bushley K.E."/>
            <person name="Rehner S.A."/>
        </authorList>
    </citation>
    <scope>NUCLEOTIDE SEQUENCE [LARGE SCALE GENOMIC DNA]</scope>
    <source>
        <strain evidence="8 9">ARSEF4384</strain>
    </source>
</reference>
<dbReference type="CDD" id="cd14498">
    <property type="entry name" value="DSP"/>
    <property type="match status" value="1"/>
</dbReference>
<accession>A0AAW0S699</accession>
<feature type="domain" description="Tyrosine specific protein phosphatases" evidence="7">
    <location>
        <begin position="145"/>
        <end position="205"/>
    </location>
</feature>
<dbReference type="Pfam" id="PF00782">
    <property type="entry name" value="DSPc"/>
    <property type="match status" value="1"/>
</dbReference>
<evidence type="ECO:0000256" key="3">
    <source>
        <dbReference type="ARBA" id="ARBA00022801"/>
    </source>
</evidence>
<dbReference type="InterPro" id="IPR000387">
    <property type="entry name" value="Tyr_Pase_dom"/>
</dbReference>
<dbReference type="InterPro" id="IPR016130">
    <property type="entry name" value="Tyr_Pase_AS"/>
</dbReference>
<dbReference type="InterPro" id="IPR000340">
    <property type="entry name" value="Dual-sp_phosphatase_cat-dom"/>
</dbReference>
<evidence type="ECO:0000313" key="8">
    <source>
        <dbReference type="EMBL" id="KAK8149945.1"/>
    </source>
</evidence>
<evidence type="ECO:0000256" key="4">
    <source>
        <dbReference type="ARBA" id="ARBA00022912"/>
    </source>
</evidence>
<dbReference type="PANTHER" id="PTHR10159:SF519">
    <property type="entry name" value="DUAL SPECIFICITY PROTEIN PHOSPHATASE MPK3"/>
    <property type="match status" value="1"/>
</dbReference>
<feature type="compositionally biased region" description="Low complexity" evidence="5">
    <location>
        <begin position="25"/>
        <end position="36"/>
    </location>
</feature>
<keyword evidence="9" id="KW-1185">Reference proteome</keyword>
<dbReference type="GO" id="GO:0004725">
    <property type="term" value="F:protein tyrosine phosphatase activity"/>
    <property type="evidence" value="ECO:0007669"/>
    <property type="project" value="UniProtKB-EC"/>
</dbReference>
<organism evidence="8 9">
    <name type="scientific">Beauveria asiatica</name>
    <dbReference type="NCBI Taxonomy" id="1069075"/>
    <lineage>
        <taxon>Eukaryota</taxon>
        <taxon>Fungi</taxon>
        <taxon>Dikarya</taxon>
        <taxon>Ascomycota</taxon>
        <taxon>Pezizomycotina</taxon>
        <taxon>Sordariomycetes</taxon>
        <taxon>Hypocreomycetidae</taxon>
        <taxon>Hypocreales</taxon>
        <taxon>Cordycipitaceae</taxon>
        <taxon>Beauveria</taxon>
    </lineage>
</organism>
<dbReference type="GO" id="GO:0005737">
    <property type="term" value="C:cytoplasm"/>
    <property type="evidence" value="ECO:0007669"/>
    <property type="project" value="TreeGrafter"/>
</dbReference>
<dbReference type="GO" id="GO:0043409">
    <property type="term" value="P:negative regulation of MAPK cascade"/>
    <property type="evidence" value="ECO:0007669"/>
    <property type="project" value="TreeGrafter"/>
</dbReference>
<evidence type="ECO:0000259" key="7">
    <source>
        <dbReference type="PROSITE" id="PS50056"/>
    </source>
</evidence>
<dbReference type="PROSITE" id="PS00383">
    <property type="entry name" value="TYR_PHOSPHATASE_1"/>
    <property type="match status" value="1"/>
</dbReference>
<comment type="caution">
    <text evidence="8">The sequence shown here is derived from an EMBL/GenBank/DDBJ whole genome shotgun (WGS) entry which is preliminary data.</text>
</comment>
<dbReference type="EMBL" id="JAAHCF010000033">
    <property type="protein sequence ID" value="KAK8149945.1"/>
    <property type="molecule type" value="Genomic_DNA"/>
</dbReference>
<evidence type="ECO:0000256" key="5">
    <source>
        <dbReference type="SAM" id="MobiDB-lite"/>
    </source>
</evidence>
<keyword evidence="3" id="KW-0378">Hydrolase</keyword>
<keyword evidence="4" id="KW-0904">Protein phosphatase</keyword>
<dbReference type="PANTHER" id="PTHR10159">
    <property type="entry name" value="DUAL SPECIFICITY PROTEIN PHOSPHATASE"/>
    <property type="match status" value="1"/>
</dbReference>
<evidence type="ECO:0000259" key="6">
    <source>
        <dbReference type="PROSITE" id="PS50054"/>
    </source>
</evidence>
<feature type="region of interest" description="Disordered" evidence="5">
    <location>
        <begin position="1"/>
        <end position="51"/>
    </location>
</feature>
<sequence length="267" mass="29566">MTCSEPSAEATNASAEATRLSVEKSAPSARVAASSVGPKVASVEDTTPPSVGGMAPSVQEVAPVAAPKQVIIFPKPSITEIRHHLFIGNQYSSYGLPTLGEYKITAIVSVMDARLTLWLYNTRPFVPEEKHLYIPCADSSTMDMLPFMGRVCDFIEERISTDDNPNVLVHCRAGISRSATIVIAYLMRKYGLSADEALAEVKAKRRVRPNPNFMDQLRVWWAVGFQIWQDGDKTVPKDEYQAYLDRRAVRLKDLGLTGDEPIEMQNF</sequence>
<evidence type="ECO:0000313" key="9">
    <source>
        <dbReference type="Proteomes" id="UP001397290"/>
    </source>
</evidence>
<dbReference type="Proteomes" id="UP001397290">
    <property type="component" value="Unassembled WGS sequence"/>
</dbReference>
<evidence type="ECO:0000256" key="2">
    <source>
        <dbReference type="ARBA" id="ARBA00013064"/>
    </source>
</evidence>
<gene>
    <name evidence="8" type="ORF">G3M48_005037</name>
</gene>
<dbReference type="SMART" id="SM00195">
    <property type="entry name" value="DSPc"/>
    <property type="match status" value="1"/>
</dbReference>
<evidence type="ECO:0000256" key="1">
    <source>
        <dbReference type="ARBA" id="ARBA00008601"/>
    </source>
</evidence>
<dbReference type="PROSITE" id="PS50054">
    <property type="entry name" value="TYR_PHOSPHATASE_DUAL"/>
    <property type="match status" value="1"/>
</dbReference>
<protein>
    <recommendedName>
        <fullName evidence="2">protein-tyrosine-phosphatase</fullName>
        <ecNumber evidence="2">3.1.3.48</ecNumber>
    </recommendedName>
</protein>
<dbReference type="AlphaFoldDB" id="A0AAW0S699"/>
<name>A0AAW0S699_9HYPO</name>
<dbReference type="InterPro" id="IPR029021">
    <property type="entry name" value="Prot-tyrosine_phosphatase-like"/>
</dbReference>
<feature type="compositionally biased region" description="Low complexity" evidence="5">
    <location>
        <begin position="1"/>
        <end position="17"/>
    </location>
</feature>
<dbReference type="Gene3D" id="3.90.190.10">
    <property type="entry name" value="Protein tyrosine phosphatase superfamily"/>
    <property type="match status" value="1"/>
</dbReference>
<dbReference type="InterPro" id="IPR020422">
    <property type="entry name" value="TYR_PHOSPHATASE_DUAL_dom"/>
</dbReference>
<comment type="similarity">
    <text evidence="1">Belongs to the protein-tyrosine phosphatase family. Non-receptor class dual specificity subfamily.</text>
</comment>
<feature type="domain" description="Tyrosine-protein phosphatase" evidence="6">
    <location>
        <begin position="75"/>
        <end position="226"/>
    </location>
</feature>
<dbReference type="PROSITE" id="PS50056">
    <property type="entry name" value="TYR_PHOSPHATASE_2"/>
    <property type="match status" value="1"/>
</dbReference>
<dbReference type="SUPFAM" id="SSF52799">
    <property type="entry name" value="(Phosphotyrosine protein) phosphatases II"/>
    <property type="match status" value="1"/>
</dbReference>
<proteinExistence type="inferred from homology"/>